<keyword evidence="3" id="KW-1185">Reference proteome</keyword>
<feature type="domain" description="Thioesterase" evidence="1">
    <location>
        <begin position="120"/>
        <end position="188"/>
    </location>
</feature>
<gene>
    <name evidence="2" type="ORF">HF325_003375</name>
</gene>
<dbReference type="Pfam" id="PF03061">
    <property type="entry name" value="4HBT"/>
    <property type="match status" value="1"/>
</dbReference>
<evidence type="ECO:0000313" key="3">
    <source>
        <dbReference type="Proteomes" id="UP000649328"/>
    </source>
</evidence>
<dbReference type="PANTHER" id="PTHR47260:SF1">
    <property type="entry name" value="UPF0644 PROTEIN PB2B4.06"/>
    <property type="match status" value="1"/>
</dbReference>
<dbReference type="InterPro" id="IPR029069">
    <property type="entry name" value="HotDog_dom_sf"/>
</dbReference>
<dbReference type="InterPro" id="IPR006683">
    <property type="entry name" value="Thioestr_dom"/>
</dbReference>
<dbReference type="EMBL" id="JACBPP010000004">
    <property type="protein sequence ID" value="KAF8002410.1"/>
    <property type="molecule type" value="Genomic_DNA"/>
</dbReference>
<dbReference type="SUPFAM" id="SSF54637">
    <property type="entry name" value="Thioesterase/thiol ester dehydrase-isomerase"/>
    <property type="match status" value="1"/>
</dbReference>
<dbReference type="InterPro" id="IPR052061">
    <property type="entry name" value="PTE-AB_protein"/>
</dbReference>
<accession>A0A8H7GSQ6</accession>
<name>A0A8H7GSQ6_9ASCO</name>
<proteinExistence type="predicted"/>
<dbReference type="Gene3D" id="3.10.129.10">
    <property type="entry name" value="Hotdog Thioesterase"/>
    <property type="match status" value="1"/>
</dbReference>
<reference evidence="2" key="1">
    <citation type="submission" date="2020-10" db="EMBL/GenBank/DDBJ databases">
        <title>The Whole-Genome Sequence of Metschnikowia persimmonesis, a Novel Endophytic Yeast Species Isolated from Medicinal Plant Diospyros kaki Thumb.</title>
        <authorList>
            <person name="Rahmat E."/>
            <person name="Kang Y."/>
        </authorList>
    </citation>
    <scope>NUCLEOTIDE SEQUENCE</scope>
    <source>
        <strain evidence="2">KIOM G15050</strain>
    </source>
</reference>
<evidence type="ECO:0000259" key="1">
    <source>
        <dbReference type="Pfam" id="PF03061"/>
    </source>
</evidence>
<dbReference type="CDD" id="cd03443">
    <property type="entry name" value="PaaI_thioesterase"/>
    <property type="match status" value="1"/>
</dbReference>
<evidence type="ECO:0000313" key="2">
    <source>
        <dbReference type="EMBL" id="KAF8002410.1"/>
    </source>
</evidence>
<dbReference type="AlphaFoldDB" id="A0A8H7GSQ6"/>
<sequence length="224" mass="25354">MAIIEPFLDGQQNGKRTWMATQSLTDYMSTQFMSTTLVYIRHTWIKNPRAGSIEENILPNLTGHVLKGEDKINLRTQSLFVIDDKFLSEFNDIDQLLANQKNHTYTFFHLGSNLSGHPDIVHGGLLATLLDELSCRLAFQNAKSKKGFTANLNINYYKPCKTGSYIMVKCSVAKKSGRKCWVRGEVFQLRLEDENFDIQSVESNENLLSGSDCLVIEPRPEISA</sequence>
<dbReference type="OrthoDB" id="506431at2759"/>
<organism evidence="2 3">
    <name type="scientific">Metschnikowia pulcherrima</name>
    <dbReference type="NCBI Taxonomy" id="27326"/>
    <lineage>
        <taxon>Eukaryota</taxon>
        <taxon>Fungi</taxon>
        <taxon>Dikarya</taxon>
        <taxon>Ascomycota</taxon>
        <taxon>Saccharomycotina</taxon>
        <taxon>Pichiomycetes</taxon>
        <taxon>Metschnikowiaceae</taxon>
        <taxon>Metschnikowia</taxon>
    </lineage>
</organism>
<protein>
    <recommendedName>
        <fullName evidence="1">Thioesterase domain-containing protein</fullName>
    </recommendedName>
</protein>
<dbReference type="PANTHER" id="PTHR47260">
    <property type="entry name" value="UPF0644 PROTEIN PB2B4.06"/>
    <property type="match status" value="1"/>
</dbReference>
<comment type="caution">
    <text evidence="2">The sequence shown here is derived from an EMBL/GenBank/DDBJ whole genome shotgun (WGS) entry which is preliminary data.</text>
</comment>
<dbReference type="Proteomes" id="UP000649328">
    <property type="component" value="Unassembled WGS sequence"/>
</dbReference>